<dbReference type="Proteomes" id="UP000673447">
    <property type="component" value="Unassembled WGS sequence"/>
</dbReference>
<reference evidence="9" key="2">
    <citation type="submission" date="2021-03" db="EMBL/GenBank/DDBJ databases">
        <authorList>
            <person name="Cao W."/>
        </authorList>
    </citation>
    <scope>NUCLEOTIDE SEQUENCE</scope>
    <source>
        <strain evidence="9">110414</strain>
    </source>
</reference>
<evidence type="ECO:0000259" key="8">
    <source>
        <dbReference type="SMART" id="SM01005"/>
    </source>
</evidence>
<dbReference type="GO" id="GO:0008784">
    <property type="term" value="F:alanine racemase activity"/>
    <property type="evidence" value="ECO:0007669"/>
    <property type="project" value="UniProtKB-UniRule"/>
</dbReference>
<feature type="modified residue" description="N6-(pyridoxal phosphate)lysine" evidence="5 6">
    <location>
        <position position="32"/>
    </location>
</feature>
<dbReference type="GO" id="GO:0030170">
    <property type="term" value="F:pyridoxal phosphate binding"/>
    <property type="evidence" value="ECO:0007669"/>
    <property type="project" value="UniProtKB-UniRule"/>
</dbReference>
<dbReference type="FunFam" id="3.20.20.10:FF:000002">
    <property type="entry name" value="Alanine racemase"/>
    <property type="match status" value="1"/>
</dbReference>
<evidence type="ECO:0000256" key="4">
    <source>
        <dbReference type="ARBA" id="ARBA00023235"/>
    </source>
</evidence>
<dbReference type="InterPro" id="IPR000821">
    <property type="entry name" value="Ala_racemase"/>
</dbReference>
<dbReference type="RefSeq" id="WP_210537222.1">
    <property type="nucleotide sequence ID" value="NZ_JAGKTC010000003.1"/>
</dbReference>
<evidence type="ECO:0000256" key="1">
    <source>
        <dbReference type="ARBA" id="ARBA00000316"/>
    </source>
</evidence>
<comment type="function">
    <text evidence="5">Catalyzes the interconversion of L-alanine and D-alanine. May also act on other amino acids.</text>
</comment>
<dbReference type="InterPro" id="IPR001608">
    <property type="entry name" value="Ala_racemase_N"/>
</dbReference>
<feature type="domain" description="Alanine racemase C-terminal" evidence="8">
    <location>
        <begin position="232"/>
        <end position="355"/>
    </location>
</feature>
<evidence type="ECO:0000313" key="10">
    <source>
        <dbReference type="Proteomes" id="UP000673447"/>
    </source>
</evidence>
<dbReference type="SUPFAM" id="SSF51419">
    <property type="entry name" value="PLP-binding barrel"/>
    <property type="match status" value="1"/>
</dbReference>
<comment type="cofactor">
    <cofactor evidence="2 5 6">
        <name>pyridoxal 5'-phosphate</name>
        <dbReference type="ChEBI" id="CHEBI:597326"/>
    </cofactor>
</comment>
<keyword evidence="4 5" id="KW-0413">Isomerase</keyword>
<dbReference type="InterPro" id="IPR009006">
    <property type="entry name" value="Ala_racemase/Decarboxylase_C"/>
</dbReference>
<comment type="similarity">
    <text evidence="5">Belongs to the alanine racemase family.</text>
</comment>
<keyword evidence="10" id="KW-1185">Reference proteome</keyword>
<dbReference type="InterPro" id="IPR020622">
    <property type="entry name" value="Ala_racemase_pyridoxalP-BS"/>
</dbReference>
<feature type="binding site" evidence="5 7">
    <location>
        <position position="128"/>
    </location>
    <ligand>
        <name>substrate</name>
    </ligand>
</feature>
<dbReference type="CDD" id="cd06827">
    <property type="entry name" value="PLPDE_III_AR_proteobact"/>
    <property type="match status" value="1"/>
</dbReference>
<dbReference type="SMART" id="SM01005">
    <property type="entry name" value="Ala_racemase_C"/>
    <property type="match status" value="1"/>
</dbReference>
<gene>
    <name evidence="9" type="primary">alr</name>
    <name evidence="9" type="ORF">J5837_13150</name>
</gene>
<proteinExistence type="inferred from homology"/>
<evidence type="ECO:0000256" key="6">
    <source>
        <dbReference type="PIRSR" id="PIRSR600821-50"/>
    </source>
</evidence>
<dbReference type="PANTHER" id="PTHR30511">
    <property type="entry name" value="ALANINE RACEMASE"/>
    <property type="match status" value="1"/>
</dbReference>
<dbReference type="InterPro" id="IPR029066">
    <property type="entry name" value="PLP-binding_barrel"/>
</dbReference>
<comment type="catalytic activity">
    <reaction evidence="1 5">
        <text>L-alanine = D-alanine</text>
        <dbReference type="Rhea" id="RHEA:20249"/>
        <dbReference type="ChEBI" id="CHEBI:57416"/>
        <dbReference type="ChEBI" id="CHEBI:57972"/>
        <dbReference type="EC" id="5.1.1.1"/>
    </reaction>
</comment>
<dbReference type="PROSITE" id="PS00395">
    <property type="entry name" value="ALANINE_RACEMASE"/>
    <property type="match status" value="1"/>
</dbReference>
<dbReference type="PRINTS" id="PR00992">
    <property type="entry name" value="ALARACEMASE"/>
</dbReference>
<dbReference type="HAMAP" id="MF_01201">
    <property type="entry name" value="Ala_racemase"/>
    <property type="match status" value="1"/>
</dbReference>
<dbReference type="GO" id="GO:0005829">
    <property type="term" value="C:cytosol"/>
    <property type="evidence" value="ECO:0007669"/>
    <property type="project" value="TreeGrafter"/>
</dbReference>
<dbReference type="Gene3D" id="2.40.37.10">
    <property type="entry name" value="Lyase, Ornithine Decarboxylase, Chain A, domain 1"/>
    <property type="match status" value="1"/>
</dbReference>
<keyword evidence="3 5" id="KW-0663">Pyridoxal phosphate</keyword>
<dbReference type="EMBL" id="JAGKTC010000003">
    <property type="protein sequence ID" value="MBP3985354.1"/>
    <property type="molecule type" value="Genomic_DNA"/>
</dbReference>
<comment type="pathway">
    <text evidence="5">Amino-acid biosynthesis; D-alanine biosynthesis; D-alanine from L-alanine: step 1/1.</text>
</comment>
<dbReference type="EC" id="5.1.1.1" evidence="5"/>
<dbReference type="PANTHER" id="PTHR30511:SF0">
    <property type="entry name" value="ALANINE RACEMASE, CATABOLIC-RELATED"/>
    <property type="match status" value="1"/>
</dbReference>
<dbReference type="SUPFAM" id="SSF50621">
    <property type="entry name" value="Alanine racemase C-terminal domain-like"/>
    <property type="match status" value="1"/>
</dbReference>
<organism evidence="9 10">
    <name type="scientific">Pseudoxanthomonas helianthi</name>
    <dbReference type="NCBI Taxonomy" id="1453541"/>
    <lineage>
        <taxon>Bacteria</taxon>
        <taxon>Pseudomonadati</taxon>
        <taxon>Pseudomonadota</taxon>
        <taxon>Gammaproteobacteria</taxon>
        <taxon>Lysobacterales</taxon>
        <taxon>Lysobacteraceae</taxon>
        <taxon>Pseudoxanthomonas</taxon>
    </lineage>
</organism>
<dbReference type="NCBIfam" id="TIGR00492">
    <property type="entry name" value="alr"/>
    <property type="match status" value="1"/>
</dbReference>
<dbReference type="AlphaFoldDB" id="A0A940X732"/>
<feature type="active site" description="Proton acceptor; specific for D-alanine" evidence="5">
    <location>
        <position position="32"/>
    </location>
</feature>
<protein>
    <recommendedName>
        <fullName evidence="5">Alanine racemase</fullName>
        <ecNumber evidence="5">5.1.1.1</ecNumber>
    </recommendedName>
</protein>
<dbReference type="Gene3D" id="3.20.20.10">
    <property type="entry name" value="Alanine racemase"/>
    <property type="match status" value="1"/>
</dbReference>
<reference evidence="9" key="1">
    <citation type="journal article" date="2016" name="Int. J. Syst. Evol. Microbiol.">
        <title>Pseudoxanthomonas helianthi sp. nov., isolated from roots of Jerusalem artichoke (Helianthus tuberosus).</title>
        <authorList>
            <person name="Kittiwongwattana C."/>
            <person name="Thawai C."/>
        </authorList>
    </citation>
    <scope>NUCLEOTIDE SEQUENCE</scope>
    <source>
        <strain evidence="9">110414</strain>
    </source>
</reference>
<evidence type="ECO:0000313" key="9">
    <source>
        <dbReference type="EMBL" id="MBP3985354.1"/>
    </source>
</evidence>
<evidence type="ECO:0000256" key="7">
    <source>
        <dbReference type="PIRSR" id="PIRSR600821-52"/>
    </source>
</evidence>
<evidence type="ECO:0000256" key="5">
    <source>
        <dbReference type="HAMAP-Rule" id="MF_01201"/>
    </source>
</evidence>
<dbReference type="InterPro" id="IPR011079">
    <property type="entry name" value="Ala_racemase_C"/>
</dbReference>
<dbReference type="Pfam" id="PF01168">
    <property type="entry name" value="Ala_racemase_N"/>
    <property type="match status" value="1"/>
</dbReference>
<comment type="caution">
    <text evidence="9">The sequence shown here is derived from an EMBL/GenBank/DDBJ whole genome shotgun (WGS) entry which is preliminary data.</text>
</comment>
<evidence type="ECO:0000256" key="2">
    <source>
        <dbReference type="ARBA" id="ARBA00001933"/>
    </source>
</evidence>
<feature type="active site" description="Proton acceptor; specific for L-alanine" evidence="5">
    <location>
        <position position="253"/>
    </location>
</feature>
<feature type="binding site" evidence="5 7">
    <location>
        <position position="301"/>
    </location>
    <ligand>
        <name>substrate</name>
    </ligand>
</feature>
<dbReference type="Pfam" id="PF00842">
    <property type="entry name" value="Ala_racemase_C"/>
    <property type="match status" value="1"/>
</dbReference>
<sequence length="361" mass="39156">MRPAQALIDLDALRHNYRVARGTASHAMAIVKADAYGHGAVECARALEPEAEAFGVAAIEEALALREAGIVRPILLLEGFFEADELPLIERHDLWCAIASEWQLAALERYAPKRPLRIWLKMDSGMHRLGLPPAEFADAWQRLQRLPWVRDAVAMTHFANADDVADAYTREQIAAFDAACAGLDIGVRSLANSAGLLAWPDARRDWVRPGLMLYGASPFVGPEPSADALRPVMSLRSRVIAVRELEAGEPIGYGGTFITPKSMRIGVVAMGYADGYPQRAPEGTPVAVDGHASRIVGRVSMDMLTIDLSALPDAGVGSEVELWGTQVPLADVVRHCGTSAYTLLSGLKRVERKYVSADALR</sequence>
<dbReference type="GO" id="GO:0030632">
    <property type="term" value="P:D-alanine biosynthetic process"/>
    <property type="evidence" value="ECO:0007669"/>
    <property type="project" value="UniProtKB-UniRule"/>
</dbReference>
<name>A0A940X732_9GAMM</name>
<evidence type="ECO:0000256" key="3">
    <source>
        <dbReference type="ARBA" id="ARBA00022898"/>
    </source>
</evidence>
<accession>A0A940X732</accession>